<dbReference type="NCBIfam" id="NF041895">
    <property type="entry name" value="choice_anch_V"/>
    <property type="match status" value="1"/>
</dbReference>
<accession>A0A0S4N1P8</accession>
<evidence type="ECO:0000313" key="2">
    <source>
        <dbReference type="EMBL" id="CUU04744.1"/>
    </source>
</evidence>
<organism evidence="2 3">
    <name type="scientific">Candidatus Thermokryptus mobilis</name>
    <dbReference type="NCBI Taxonomy" id="1643428"/>
    <lineage>
        <taxon>Bacteria</taxon>
        <taxon>Pseudomonadati</taxon>
        <taxon>Candidatus Kryptoniota</taxon>
        <taxon>Candidatus Thermokryptus</taxon>
    </lineage>
</organism>
<dbReference type="STRING" id="1643428.GCA_001442855_01036"/>
<dbReference type="AlphaFoldDB" id="A0A0S4N1P8"/>
<dbReference type="EMBL" id="FAOO01000006">
    <property type="protein sequence ID" value="CUU04744.1"/>
    <property type="molecule type" value="Genomic_DNA"/>
</dbReference>
<reference evidence="3" key="1">
    <citation type="submission" date="2015-11" db="EMBL/GenBank/DDBJ databases">
        <authorList>
            <person name="Varghese N."/>
        </authorList>
    </citation>
    <scope>NUCLEOTIDE SEQUENCE [LARGE SCALE GENOMIC DNA]</scope>
</reference>
<feature type="transmembrane region" description="Helical" evidence="1">
    <location>
        <begin position="7"/>
        <end position="25"/>
    </location>
</feature>
<keyword evidence="1" id="KW-0812">Transmembrane</keyword>
<proteinExistence type="predicted"/>
<keyword evidence="1" id="KW-1133">Transmembrane helix</keyword>
<evidence type="ECO:0000313" key="3">
    <source>
        <dbReference type="Proteomes" id="UP000320623"/>
    </source>
</evidence>
<protein>
    <recommendedName>
        <fullName evidence="4">Reelin domain-containing protein</fullName>
    </recommendedName>
</protein>
<keyword evidence="3" id="KW-1185">Reference proteome</keyword>
<gene>
    <name evidence="2" type="ORF">JGI1_01061</name>
</gene>
<evidence type="ECO:0008006" key="4">
    <source>
        <dbReference type="Google" id="ProtNLM"/>
    </source>
</evidence>
<keyword evidence="1" id="KW-0472">Membrane</keyword>
<name>A0A0S4N1P8_9BACT</name>
<dbReference type="RefSeq" id="WP_181180270.1">
    <property type="nucleotide sequence ID" value="NZ_FAOO01000006.1"/>
</dbReference>
<sequence>MLGQKKIKVFVWAILIICIYIISFFEVGRVRAHSGGAPGFDCMDCHSGAEDKNIEINLIGVPKNYIPGKEYLITLEIKSDNESIGENQGGFAVNVSDGRLLVVDKMNTQILEGYLTHTKEGSRYRSWKFRWKAPSRVVDEVILSVMGVASNGDFSPNMDAVGTERIKILPVKSKK</sequence>
<dbReference type="Proteomes" id="UP000320623">
    <property type="component" value="Unassembled WGS sequence"/>
</dbReference>
<evidence type="ECO:0000256" key="1">
    <source>
        <dbReference type="SAM" id="Phobius"/>
    </source>
</evidence>